<protein>
    <submittedName>
        <fullName evidence="1">Uncharacterized protein</fullName>
    </submittedName>
</protein>
<evidence type="ECO:0000313" key="2">
    <source>
        <dbReference type="Proteomes" id="UP000325433"/>
    </source>
</evidence>
<accession>A0A5N6W3Z0</accession>
<reference evidence="2" key="1">
    <citation type="submission" date="2019-04" db="EMBL/GenBank/DDBJ databases">
        <title>Friends and foes A comparative genomics studyof 23 Aspergillus species from section Flavi.</title>
        <authorList>
            <consortium name="DOE Joint Genome Institute"/>
            <person name="Kjaerbolling I."/>
            <person name="Vesth T."/>
            <person name="Frisvad J.C."/>
            <person name="Nybo J.L."/>
            <person name="Theobald S."/>
            <person name="Kildgaard S."/>
            <person name="Isbrandt T."/>
            <person name="Kuo A."/>
            <person name="Sato A."/>
            <person name="Lyhne E.K."/>
            <person name="Kogle M.E."/>
            <person name="Wiebenga A."/>
            <person name="Kun R.S."/>
            <person name="Lubbers R.J."/>
            <person name="Makela M.R."/>
            <person name="Barry K."/>
            <person name="Chovatia M."/>
            <person name="Clum A."/>
            <person name="Daum C."/>
            <person name="Haridas S."/>
            <person name="He G."/>
            <person name="LaButti K."/>
            <person name="Lipzen A."/>
            <person name="Mondo S."/>
            <person name="Riley R."/>
            <person name="Salamov A."/>
            <person name="Simmons B.A."/>
            <person name="Magnuson J.K."/>
            <person name="Henrissat B."/>
            <person name="Mortensen U.H."/>
            <person name="Larsen T.O."/>
            <person name="Devries R.P."/>
            <person name="Grigoriev I.V."/>
            <person name="Machida M."/>
            <person name="Baker S.E."/>
            <person name="Andersen M.R."/>
        </authorList>
    </citation>
    <scope>NUCLEOTIDE SEQUENCE [LARGE SCALE GENOMIC DNA]</scope>
    <source>
        <strain evidence="2">CBS 130015</strain>
    </source>
</reference>
<dbReference type="Proteomes" id="UP000325433">
    <property type="component" value="Unassembled WGS sequence"/>
</dbReference>
<dbReference type="AlphaFoldDB" id="A0A5N6W3Z0"/>
<proteinExistence type="predicted"/>
<organism evidence="1 2">
    <name type="scientific">Aspergillus transmontanensis</name>
    <dbReference type="NCBI Taxonomy" id="1034304"/>
    <lineage>
        <taxon>Eukaryota</taxon>
        <taxon>Fungi</taxon>
        <taxon>Dikarya</taxon>
        <taxon>Ascomycota</taxon>
        <taxon>Pezizomycotina</taxon>
        <taxon>Eurotiomycetes</taxon>
        <taxon>Eurotiomycetidae</taxon>
        <taxon>Eurotiales</taxon>
        <taxon>Aspergillaceae</taxon>
        <taxon>Aspergillus</taxon>
        <taxon>Aspergillus subgen. Circumdati</taxon>
    </lineage>
</organism>
<keyword evidence="2" id="KW-1185">Reference proteome</keyword>
<name>A0A5N6W3Z0_9EURO</name>
<gene>
    <name evidence="1" type="ORF">BDV41DRAFT_531408</name>
</gene>
<dbReference type="EMBL" id="ML738312">
    <property type="protein sequence ID" value="KAE8315525.1"/>
    <property type="molecule type" value="Genomic_DNA"/>
</dbReference>
<sequence length="55" mass="6317">MVDRHAAVCRGKIAWIYVSDMASIWLLSCYRDAAVSGDMSDMSDMQCFEYNWGME</sequence>
<evidence type="ECO:0000313" key="1">
    <source>
        <dbReference type="EMBL" id="KAE8315525.1"/>
    </source>
</evidence>